<dbReference type="Pfam" id="PF18759">
    <property type="entry name" value="Plavaka"/>
    <property type="match status" value="1"/>
</dbReference>
<reference evidence="1 2" key="1">
    <citation type="submission" date="2024-01" db="EMBL/GenBank/DDBJ databases">
        <title>A draft genome for the cacao thread blight pathogen Marasmiellus scandens.</title>
        <authorList>
            <person name="Baruah I.K."/>
            <person name="Leung J."/>
            <person name="Bukari Y."/>
            <person name="Amoako-Attah I."/>
            <person name="Meinhardt L.W."/>
            <person name="Bailey B.A."/>
            <person name="Cohen S.P."/>
        </authorList>
    </citation>
    <scope>NUCLEOTIDE SEQUENCE [LARGE SCALE GENOMIC DNA]</scope>
    <source>
        <strain evidence="1 2">GH-19</strain>
    </source>
</reference>
<evidence type="ECO:0000313" key="1">
    <source>
        <dbReference type="EMBL" id="KAK7433725.1"/>
    </source>
</evidence>
<name>A0ABR1IIP3_9AGAR</name>
<proteinExistence type="predicted"/>
<comment type="caution">
    <text evidence="1">The sequence shown here is derived from an EMBL/GenBank/DDBJ whole genome shotgun (WGS) entry which is preliminary data.</text>
</comment>
<dbReference type="Proteomes" id="UP001498398">
    <property type="component" value="Unassembled WGS sequence"/>
</dbReference>
<dbReference type="EMBL" id="JBANRG010000142">
    <property type="protein sequence ID" value="KAK7433725.1"/>
    <property type="molecule type" value="Genomic_DNA"/>
</dbReference>
<accession>A0ABR1IIP3</accession>
<evidence type="ECO:0000313" key="2">
    <source>
        <dbReference type="Proteomes" id="UP001498398"/>
    </source>
</evidence>
<organism evidence="1 2">
    <name type="scientific">Marasmiellus scandens</name>
    <dbReference type="NCBI Taxonomy" id="2682957"/>
    <lineage>
        <taxon>Eukaryota</taxon>
        <taxon>Fungi</taxon>
        <taxon>Dikarya</taxon>
        <taxon>Basidiomycota</taxon>
        <taxon>Agaricomycotina</taxon>
        <taxon>Agaricomycetes</taxon>
        <taxon>Agaricomycetidae</taxon>
        <taxon>Agaricales</taxon>
        <taxon>Marasmiineae</taxon>
        <taxon>Omphalotaceae</taxon>
        <taxon>Marasmiellus</taxon>
    </lineage>
</organism>
<protein>
    <submittedName>
        <fullName evidence="1">Uncharacterized protein</fullName>
    </submittedName>
</protein>
<dbReference type="InterPro" id="IPR041078">
    <property type="entry name" value="Plavaka"/>
</dbReference>
<keyword evidence="2" id="KW-1185">Reference proteome</keyword>
<gene>
    <name evidence="1" type="ORF">VKT23_020606</name>
</gene>
<sequence>MWTGDWWWDTQEKLPNESGTIAPGIIASNQMQLSAFSGDKKAWPVYISIGNIGKSIHRKLSSQAFILLGYIPMCKLECFLKDKHSEKGYQFFHDCMRKILEPLKKAGRKGIVMTCADGYKRVHPLLAVYMADYPEQCLVCCRENSCPKCKVFPKQRGELLHSILARDPEETLNILQQQSAGLKPSNFSTQNLQPVDPFWCNLPHCNIFDCMTPNLLHQLQKGIFGDHISAWSQASIKKGSGEIDD</sequence>